<dbReference type="SUPFAM" id="SSF53098">
    <property type="entry name" value="Ribonuclease H-like"/>
    <property type="match status" value="1"/>
</dbReference>
<dbReference type="PANTHER" id="PTHR45913">
    <property type="entry name" value="EPM2A-INTERACTING PROTEIN 1"/>
    <property type="match status" value="1"/>
</dbReference>
<dbReference type="GeneTree" id="ENSGT00940000160807"/>
<organism evidence="2 3">
    <name type="scientific">Sparus aurata</name>
    <name type="common">Gilthead sea bream</name>
    <dbReference type="NCBI Taxonomy" id="8175"/>
    <lineage>
        <taxon>Eukaryota</taxon>
        <taxon>Metazoa</taxon>
        <taxon>Chordata</taxon>
        <taxon>Craniata</taxon>
        <taxon>Vertebrata</taxon>
        <taxon>Euteleostomi</taxon>
        <taxon>Actinopterygii</taxon>
        <taxon>Neopterygii</taxon>
        <taxon>Teleostei</taxon>
        <taxon>Neoteleostei</taxon>
        <taxon>Acanthomorphata</taxon>
        <taxon>Eupercaria</taxon>
        <taxon>Spariformes</taxon>
        <taxon>Sparidae</taxon>
        <taxon>Sparus</taxon>
    </lineage>
</organism>
<evidence type="ECO:0008006" key="4">
    <source>
        <dbReference type="Google" id="ProtNLM"/>
    </source>
</evidence>
<accession>A0A671TZK5</accession>
<dbReference type="OMA" id="VFTNDAM"/>
<reference evidence="2" key="3">
    <citation type="submission" date="2025-09" db="UniProtKB">
        <authorList>
            <consortium name="Ensembl"/>
        </authorList>
    </citation>
    <scope>IDENTIFICATION</scope>
</reference>
<reference evidence="2" key="1">
    <citation type="submission" date="2021-04" db="EMBL/GenBank/DDBJ databases">
        <authorList>
            <consortium name="Wellcome Sanger Institute Data Sharing"/>
        </authorList>
    </citation>
    <scope>NUCLEOTIDE SEQUENCE [LARGE SCALE GENOMIC DNA]</scope>
</reference>
<reference evidence="2" key="2">
    <citation type="submission" date="2025-08" db="UniProtKB">
        <authorList>
            <consortium name="Ensembl"/>
        </authorList>
    </citation>
    <scope>IDENTIFICATION</scope>
</reference>
<name>A0A671TZK5_SPAAU</name>
<dbReference type="InParanoid" id="A0A671TZK5"/>
<sequence length="423" mass="48035">LKPSRLLHDYVITFNHNPFTLQSNMAENKKKCRQYNQVFSNEAMKPLRLQEHLSKKHPDKASKDSAYFQSLRDQRSRRPTINTMFTRSVNQTESGLVASYNIALLIAKAGLPFTAISTVMQRDPAPVTKAIPLSNDSVALRIREMSMDTEQQLCATLRGCRFSIQLDETTTADNNVLLMAYVRYVSGRDLLEDFLFGEYLATDTRGETIFAALTEFLRERDIPVTNIIACATDGAPAMVGRYRGFATLLKQQVPQVLTVHCVLHRHNLVAKKMSPSLHQSLDVAVKAINKIKADALNDQLFRQLCGDNDEAFKRLLLHTEVRWLSKGNCLTRLCELFPSVIEFLDQADATLKAKLWSCRHDIFYLSDFFGKMNEVTLKLQGDGMMLVHSKATICSFLAKLELYQQNLGRRQFINFPQLAKVGF</sequence>
<keyword evidence="3" id="KW-1185">Reference proteome</keyword>
<evidence type="ECO:0000313" key="3">
    <source>
        <dbReference type="Proteomes" id="UP000472265"/>
    </source>
</evidence>
<dbReference type="InterPro" id="IPR012337">
    <property type="entry name" value="RNaseH-like_sf"/>
</dbReference>
<protein>
    <recommendedName>
        <fullName evidence="4">DUF4371 domain-containing protein</fullName>
    </recommendedName>
</protein>
<feature type="region of interest" description="Disordered" evidence="1">
    <location>
        <begin position="53"/>
        <end position="73"/>
    </location>
</feature>
<dbReference type="AlphaFoldDB" id="A0A671TZK5"/>
<dbReference type="PANTHER" id="PTHR45913:SF22">
    <property type="entry name" value="SCAN BOX DOMAIN-CONTAINING PROTEIN"/>
    <property type="match status" value="1"/>
</dbReference>
<dbReference type="Ensembl" id="ENSSAUT00010007349.1">
    <property type="protein sequence ID" value="ENSSAUP00010006836.1"/>
    <property type="gene ID" value="ENSSAUG00010003437.1"/>
</dbReference>
<evidence type="ECO:0000313" key="2">
    <source>
        <dbReference type="Ensembl" id="ENSSAUP00010006836.1"/>
    </source>
</evidence>
<proteinExistence type="predicted"/>
<dbReference type="Proteomes" id="UP000472265">
    <property type="component" value="Chromosome 23"/>
</dbReference>
<evidence type="ECO:0000256" key="1">
    <source>
        <dbReference type="SAM" id="MobiDB-lite"/>
    </source>
</evidence>